<dbReference type="AlphaFoldDB" id="A0A2C5X148"/>
<proteinExistence type="predicted"/>
<accession>A0A2C5X148</accession>
<name>A0A2C5X148_9PEZI</name>
<comment type="caution">
    <text evidence="2">The sequence shown here is derived from an EMBL/GenBank/DDBJ whole genome shotgun (WGS) entry which is preliminary data.</text>
</comment>
<feature type="region of interest" description="Disordered" evidence="1">
    <location>
        <begin position="1"/>
        <end position="23"/>
    </location>
</feature>
<dbReference type="EMBL" id="APWK03000084">
    <property type="protein sequence ID" value="PHH51856.1"/>
    <property type="molecule type" value="Genomic_DNA"/>
</dbReference>
<organism evidence="2 3">
    <name type="scientific">Ceratocystis fimbriata CBS 114723</name>
    <dbReference type="NCBI Taxonomy" id="1035309"/>
    <lineage>
        <taxon>Eukaryota</taxon>
        <taxon>Fungi</taxon>
        <taxon>Dikarya</taxon>
        <taxon>Ascomycota</taxon>
        <taxon>Pezizomycotina</taxon>
        <taxon>Sordariomycetes</taxon>
        <taxon>Hypocreomycetidae</taxon>
        <taxon>Microascales</taxon>
        <taxon>Ceratocystidaceae</taxon>
        <taxon>Ceratocystis</taxon>
    </lineage>
</organism>
<keyword evidence="3" id="KW-1185">Reference proteome</keyword>
<protein>
    <submittedName>
        <fullName evidence="2">Uncharacterized protein</fullName>
    </submittedName>
</protein>
<sequence>MAPSANKHLPSPPPSTVDDPPALPAAPQIPALLFSLASWPIEGPACVWAGFLAKLELACDHSAPKASPPPLEAAVVAGLVPPVFIAGITLPMPMPEGAVDVRAALGTDCTEEK</sequence>
<evidence type="ECO:0000313" key="2">
    <source>
        <dbReference type="EMBL" id="PHH51856.1"/>
    </source>
</evidence>
<reference evidence="2 3" key="1">
    <citation type="journal article" date="2013" name="Fungal Biol.">
        <title>Analysis of microsatellite markers in the genome of the plant pathogen Ceratocystis fimbriata.</title>
        <authorList>
            <person name="Simpson M.C."/>
            <person name="Wilken P.M."/>
            <person name="Coetzee M.P."/>
            <person name="Wingfield M.J."/>
            <person name="Wingfield B.D."/>
        </authorList>
    </citation>
    <scope>NUCLEOTIDE SEQUENCE [LARGE SCALE GENOMIC DNA]</scope>
    <source>
        <strain evidence="2 3">CBS 114723</strain>
    </source>
</reference>
<dbReference type="Proteomes" id="UP000222788">
    <property type="component" value="Unassembled WGS sequence"/>
</dbReference>
<reference evidence="2 3" key="2">
    <citation type="journal article" date="2013" name="IMA Fungus">
        <title>IMA Genome-F 1: Ceratocystis fimbriata: Draft nuclear genome sequence for the plant pathogen, Ceratocystis fimbriata.</title>
        <authorList>
            <person name="Wilken P.M."/>
            <person name="Steenkamp E.T."/>
            <person name="Wingfield M.J."/>
            <person name="de Beer Z.W."/>
            <person name="Wingfield B.D."/>
        </authorList>
    </citation>
    <scope>NUCLEOTIDE SEQUENCE [LARGE SCALE GENOMIC DNA]</scope>
    <source>
        <strain evidence="2 3">CBS 114723</strain>
    </source>
</reference>
<evidence type="ECO:0000256" key="1">
    <source>
        <dbReference type="SAM" id="MobiDB-lite"/>
    </source>
</evidence>
<gene>
    <name evidence="2" type="ORF">CFIMG_008566RA00001</name>
</gene>
<evidence type="ECO:0000313" key="3">
    <source>
        <dbReference type="Proteomes" id="UP000222788"/>
    </source>
</evidence>